<dbReference type="Proteomes" id="UP000182945">
    <property type="component" value="Chromosome"/>
</dbReference>
<accession>A0AAC9IYV5</accession>
<evidence type="ECO:0000313" key="1">
    <source>
        <dbReference type="EMBL" id="APC47565.1"/>
    </source>
</evidence>
<evidence type="ECO:0000313" key="2">
    <source>
        <dbReference type="Proteomes" id="UP000182945"/>
    </source>
</evidence>
<organism evidence="1 2">
    <name type="scientific">Virgibacillus halodenitrificans</name>
    <name type="common">Bacillus halodenitrificans</name>
    <dbReference type="NCBI Taxonomy" id="1482"/>
    <lineage>
        <taxon>Bacteria</taxon>
        <taxon>Bacillati</taxon>
        <taxon>Bacillota</taxon>
        <taxon>Bacilli</taxon>
        <taxon>Bacillales</taxon>
        <taxon>Bacillaceae</taxon>
        <taxon>Virgibacillus</taxon>
    </lineage>
</organism>
<sequence length="93" mass="10016">MEFIFIERGRAFDGWGVVAVRVLVVSAGAFAVAAERSVVSGRELAVADGEQPVSNSSCHVSVHLIPVSVNELIGYVRRSDLAMLRMENSLSLL</sequence>
<protein>
    <submittedName>
        <fullName evidence="1">Uncharacterized protein</fullName>
    </submittedName>
</protein>
<name>A0AAC9IYV5_VIRHA</name>
<proteinExistence type="predicted"/>
<dbReference type="EMBL" id="CP017962">
    <property type="protein sequence ID" value="APC47565.1"/>
    <property type="molecule type" value="Genomic_DNA"/>
</dbReference>
<dbReference type="AlphaFoldDB" id="A0AAC9IYV5"/>
<gene>
    <name evidence="1" type="ORF">BME96_05000</name>
</gene>
<dbReference type="RefSeq" id="WP_060680053.1">
    <property type="nucleotide sequence ID" value="NZ_CP017962.1"/>
</dbReference>
<dbReference type="GeneID" id="71513743"/>
<dbReference type="KEGG" id="vhl:BME96_05000"/>
<reference evidence="1 2" key="1">
    <citation type="submission" date="2016-11" db="EMBL/GenBank/DDBJ databases">
        <title>Complete genome sequencing of Virgibacillus halodenitrificans PDB-F2.</title>
        <authorList>
            <person name="Sun Z."/>
            <person name="Zhou Y."/>
            <person name="Li H."/>
        </authorList>
    </citation>
    <scope>NUCLEOTIDE SEQUENCE [LARGE SCALE GENOMIC DNA]</scope>
    <source>
        <strain evidence="1 2">PDB-F2</strain>
    </source>
</reference>